<organism evidence="1 2">
    <name type="scientific">Achaetomium macrosporum</name>
    <dbReference type="NCBI Taxonomy" id="79813"/>
    <lineage>
        <taxon>Eukaryota</taxon>
        <taxon>Fungi</taxon>
        <taxon>Dikarya</taxon>
        <taxon>Ascomycota</taxon>
        <taxon>Pezizomycotina</taxon>
        <taxon>Sordariomycetes</taxon>
        <taxon>Sordariomycetidae</taxon>
        <taxon>Sordariales</taxon>
        <taxon>Chaetomiaceae</taxon>
        <taxon>Achaetomium</taxon>
    </lineage>
</organism>
<reference evidence="1" key="2">
    <citation type="submission" date="2023-05" db="EMBL/GenBank/DDBJ databases">
        <authorList>
            <consortium name="Lawrence Berkeley National Laboratory"/>
            <person name="Steindorff A."/>
            <person name="Hensen N."/>
            <person name="Bonometti L."/>
            <person name="Westerberg I."/>
            <person name="Brannstrom I.O."/>
            <person name="Guillou S."/>
            <person name="Cros-Aarteil S."/>
            <person name="Calhoun S."/>
            <person name="Haridas S."/>
            <person name="Kuo A."/>
            <person name="Mondo S."/>
            <person name="Pangilinan J."/>
            <person name="Riley R."/>
            <person name="Labutti K."/>
            <person name="Andreopoulos B."/>
            <person name="Lipzen A."/>
            <person name="Chen C."/>
            <person name="Yanf M."/>
            <person name="Daum C."/>
            <person name="Ng V."/>
            <person name="Clum A."/>
            <person name="Ohm R."/>
            <person name="Martin F."/>
            <person name="Silar P."/>
            <person name="Natvig D."/>
            <person name="Lalanne C."/>
            <person name="Gautier V."/>
            <person name="Ament-Velasquez S.L."/>
            <person name="Kruys A."/>
            <person name="Hutchinson M.I."/>
            <person name="Powell A.J."/>
            <person name="Barry K."/>
            <person name="Miller A.N."/>
            <person name="Grigoriev I.V."/>
            <person name="Debuchy R."/>
            <person name="Gladieux P."/>
            <person name="Thoren M.H."/>
            <person name="Johannesson H."/>
        </authorList>
    </citation>
    <scope>NUCLEOTIDE SEQUENCE</scope>
    <source>
        <strain evidence="1">CBS 532.94</strain>
    </source>
</reference>
<proteinExistence type="predicted"/>
<dbReference type="EMBL" id="MU860401">
    <property type="protein sequence ID" value="KAK4234209.1"/>
    <property type="molecule type" value="Genomic_DNA"/>
</dbReference>
<keyword evidence="2" id="KW-1185">Reference proteome</keyword>
<accession>A0AAN7C2P4</accession>
<protein>
    <submittedName>
        <fullName evidence="1">Uncharacterized protein</fullName>
    </submittedName>
</protein>
<comment type="caution">
    <text evidence="1">The sequence shown here is derived from an EMBL/GenBank/DDBJ whole genome shotgun (WGS) entry which is preliminary data.</text>
</comment>
<evidence type="ECO:0000313" key="1">
    <source>
        <dbReference type="EMBL" id="KAK4234209.1"/>
    </source>
</evidence>
<gene>
    <name evidence="1" type="ORF">C8A03DRAFT_18840</name>
</gene>
<name>A0AAN7C2P4_9PEZI</name>
<sequence>MDLDRETEEFKSQCLDYLDNVLEEIEGFGDDIYILSDEHLASLNIRKLEPLDVEEQFVDFGPRSFYPRFTLEQAQQRTADFVAGHEEYLGYHIWPKRCRRGSYVSVLEDPQGYYDPEEMHPLCDPVTDARFRLRWFLEVSGMGYGSHPGEADLGVWDGSEWYCIHACDLVPGGRYNLPLRNPRDTLVGDPPRPYAFHVCMAFLIEDPSAEKPHIGGTVVDSTESGERDVLRSEVAAAIGLLKHQFRRGDFRQHHTLPAIVFSFQHDKFGRITQFHFDGRSLMLRQSRLLNFRSDEPTTDAYHMLRWMANQPMDETRFLKTGADVVKGTELDTDKTDGRLPVDVPGS</sequence>
<evidence type="ECO:0000313" key="2">
    <source>
        <dbReference type="Proteomes" id="UP001303760"/>
    </source>
</evidence>
<dbReference type="Proteomes" id="UP001303760">
    <property type="component" value="Unassembled WGS sequence"/>
</dbReference>
<dbReference type="AlphaFoldDB" id="A0AAN7C2P4"/>
<reference evidence="1" key="1">
    <citation type="journal article" date="2023" name="Mol. Phylogenet. Evol.">
        <title>Genome-scale phylogeny and comparative genomics of the fungal order Sordariales.</title>
        <authorList>
            <person name="Hensen N."/>
            <person name="Bonometti L."/>
            <person name="Westerberg I."/>
            <person name="Brannstrom I.O."/>
            <person name="Guillou S."/>
            <person name="Cros-Aarteil S."/>
            <person name="Calhoun S."/>
            <person name="Haridas S."/>
            <person name="Kuo A."/>
            <person name="Mondo S."/>
            <person name="Pangilinan J."/>
            <person name="Riley R."/>
            <person name="LaButti K."/>
            <person name="Andreopoulos B."/>
            <person name="Lipzen A."/>
            <person name="Chen C."/>
            <person name="Yan M."/>
            <person name="Daum C."/>
            <person name="Ng V."/>
            <person name="Clum A."/>
            <person name="Steindorff A."/>
            <person name="Ohm R.A."/>
            <person name="Martin F."/>
            <person name="Silar P."/>
            <person name="Natvig D.O."/>
            <person name="Lalanne C."/>
            <person name="Gautier V."/>
            <person name="Ament-Velasquez S.L."/>
            <person name="Kruys A."/>
            <person name="Hutchinson M.I."/>
            <person name="Powell A.J."/>
            <person name="Barry K."/>
            <person name="Miller A.N."/>
            <person name="Grigoriev I.V."/>
            <person name="Debuchy R."/>
            <person name="Gladieux P."/>
            <person name="Hiltunen Thoren M."/>
            <person name="Johannesson H."/>
        </authorList>
    </citation>
    <scope>NUCLEOTIDE SEQUENCE</scope>
    <source>
        <strain evidence="1">CBS 532.94</strain>
    </source>
</reference>